<dbReference type="GeneID" id="11509445"/>
<evidence type="ECO:0000256" key="6">
    <source>
        <dbReference type="SAM" id="Phobius"/>
    </source>
</evidence>
<feature type="transmembrane region" description="Helical" evidence="6">
    <location>
        <begin position="205"/>
        <end position="223"/>
    </location>
</feature>
<dbReference type="OrthoDB" id="3923077at2759"/>
<evidence type="ECO:0000256" key="3">
    <source>
        <dbReference type="ARBA" id="ARBA00022989"/>
    </source>
</evidence>
<dbReference type="HOGENOM" id="CLU_028200_3_4_1"/>
<protein>
    <recommendedName>
        <fullName evidence="7">Rhodopsin domain-containing protein</fullName>
    </recommendedName>
</protein>
<dbReference type="KEGG" id="mtm:MYCTH_2305442"/>
<comment type="subcellular location">
    <subcellularLocation>
        <location evidence="1">Membrane</location>
        <topology evidence="1">Multi-pass membrane protein</topology>
    </subcellularLocation>
</comment>
<feature type="transmembrane region" description="Helical" evidence="6">
    <location>
        <begin position="123"/>
        <end position="147"/>
    </location>
</feature>
<proteinExistence type="inferred from homology"/>
<evidence type="ECO:0000313" key="9">
    <source>
        <dbReference type="Proteomes" id="UP000007322"/>
    </source>
</evidence>
<dbReference type="InterPro" id="IPR049326">
    <property type="entry name" value="Rhodopsin_dom_fungi"/>
</dbReference>
<evidence type="ECO:0000259" key="7">
    <source>
        <dbReference type="Pfam" id="PF20684"/>
    </source>
</evidence>
<organism evidence="8 9">
    <name type="scientific">Thermothelomyces thermophilus (strain ATCC 42464 / BCRC 31852 / DSM 1799)</name>
    <name type="common">Sporotrichum thermophile</name>
    <dbReference type="NCBI Taxonomy" id="573729"/>
    <lineage>
        <taxon>Eukaryota</taxon>
        <taxon>Fungi</taxon>
        <taxon>Dikarya</taxon>
        <taxon>Ascomycota</taxon>
        <taxon>Pezizomycotina</taxon>
        <taxon>Sordariomycetes</taxon>
        <taxon>Sordariomycetidae</taxon>
        <taxon>Sordariales</taxon>
        <taxon>Chaetomiaceae</taxon>
        <taxon>Thermothelomyces</taxon>
    </lineage>
</organism>
<evidence type="ECO:0000256" key="4">
    <source>
        <dbReference type="ARBA" id="ARBA00023136"/>
    </source>
</evidence>
<feature type="transmembrane region" description="Helical" evidence="6">
    <location>
        <begin position="45"/>
        <end position="68"/>
    </location>
</feature>
<comment type="similarity">
    <text evidence="5">Belongs to the SAT4 family.</text>
</comment>
<evidence type="ECO:0000313" key="8">
    <source>
        <dbReference type="EMBL" id="AEO58244.1"/>
    </source>
</evidence>
<accession>G2QD26</accession>
<keyword evidence="4 6" id="KW-0472">Membrane</keyword>
<dbReference type="InterPro" id="IPR052337">
    <property type="entry name" value="SAT4-like"/>
</dbReference>
<dbReference type="GO" id="GO:0016020">
    <property type="term" value="C:membrane"/>
    <property type="evidence" value="ECO:0007669"/>
    <property type="project" value="UniProtKB-SubCell"/>
</dbReference>
<dbReference type="PANTHER" id="PTHR33048:SF96">
    <property type="entry name" value="INTEGRAL MEMBRANE PROTEIN"/>
    <property type="match status" value="1"/>
</dbReference>
<dbReference type="AlphaFoldDB" id="G2QD26"/>
<feature type="domain" description="Rhodopsin" evidence="7">
    <location>
        <begin position="29"/>
        <end position="268"/>
    </location>
</feature>
<evidence type="ECO:0000256" key="5">
    <source>
        <dbReference type="ARBA" id="ARBA00038359"/>
    </source>
</evidence>
<gene>
    <name evidence="8" type="ORF">MYCTH_2305442</name>
</gene>
<dbReference type="Proteomes" id="UP000007322">
    <property type="component" value="Chromosome 3"/>
</dbReference>
<dbReference type="Pfam" id="PF20684">
    <property type="entry name" value="Fung_rhodopsin"/>
    <property type="match status" value="1"/>
</dbReference>
<dbReference type="PANTHER" id="PTHR33048">
    <property type="entry name" value="PTH11-LIKE INTEGRAL MEMBRANE PROTEIN (AFU_ORTHOLOGUE AFUA_5G11245)"/>
    <property type="match status" value="1"/>
</dbReference>
<dbReference type="OMA" id="WSTIEQG"/>
<dbReference type="VEuPathDB" id="FungiDB:MYCTH_2305442"/>
<dbReference type="EMBL" id="CP003004">
    <property type="protein sequence ID" value="AEO58244.1"/>
    <property type="molecule type" value="Genomic_DNA"/>
</dbReference>
<keyword evidence="9" id="KW-1185">Reference proteome</keyword>
<feature type="transmembrane region" description="Helical" evidence="6">
    <location>
        <begin position="88"/>
        <end position="111"/>
    </location>
</feature>
<dbReference type="RefSeq" id="XP_003663489.1">
    <property type="nucleotide sequence ID" value="XM_003663441.1"/>
</dbReference>
<feature type="transmembrane region" description="Helical" evidence="6">
    <location>
        <begin position="167"/>
        <end position="193"/>
    </location>
</feature>
<evidence type="ECO:0000256" key="1">
    <source>
        <dbReference type="ARBA" id="ARBA00004141"/>
    </source>
</evidence>
<sequence length="374" mass="41136">MAMSSESRARTLTAVNITALVLAVTVTALRCFVRIYLLKAFGVDDWLMAAAAICFAFYCSFSLSGVAYGTGHLVSEISQENYAEAKKWWYLCYPFYAVTMMLVKMSMTSFFRRVIVERMHKWILYLAMVATIISCIVFVFTCIFQCWPVSYFWDKYTQTGTCIPDRIVIALAILFSVINMITDFTFALLPAWIVLRLNMKLRTKLALCALMGLGCVASAAIVVRMPYLQAIASDEFLYDTVFVAVWSTVEQCLAITAAGLATLQPLVKLVGYKLGLTSRPTVVGGVASGQHIPMTSGSIAVKRSFARRTEQRTSAHNDLGLAAAAAADPAGLKLQPVVGEYTAACYNTSQEFLRLPSSEGSDLSQSLGVDKSRR</sequence>
<evidence type="ECO:0000256" key="2">
    <source>
        <dbReference type="ARBA" id="ARBA00022692"/>
    </source>
</evidence>
<feature type="transmembrane region" description="Helical" evidence="6">
    <location>
        <begin position="12"/>
        <end position="33"/>
    </location>
</feature>
<reference evidence="8 9" key="1">
    <citation type="journal article" date="2011" name="Nat. Biotechnol.">
        <title>Comparative genomic analysis of the thermophilic biomass-degrading fungi Myceliophthora thermophila and Thielavia terrestris.</title>
        <authorList>
            <person name="Berka R.M."/>
            <person name="Grigoriev I.V."/>
            <person name="Otillar R."/>
            <person name="Salamov A."/>
            <person name="Grimwood J."/>
            <person name="Reid I."/>
            <person name="Ishmael N."/>
            <person name="John T."/>
            <person name="Darmond C."/>
            <person name="Moisan M.-C."/>
            <person name="Henrissat B."/>
            <person name="Coutinho P.M."/>
            <person name="Lombard V."/>
            <person name="Natvig D.O."/>
            <person name="Lindquist E."/>
            <person name="Schmutz J."/>
            <person name="Lucas S."/>
            <person name="Harris P."/>
            <person name="Powlowski J."/>
            <person name="Bellemare A."/>
            <person name="Taylor D."/>
            <person name="Butler G."/>
            <person name="de Vries R.P."/>
            <person name="Allijn I.E."/>
            <person name="van den Brink J."/>
            <person name="Ushinsky S."/>
            <person name="Storms R."/>
            <person name="Powell A.J."/>
            <person name="Paulsen I.T."/>
            <person name="Elbourne L.D.H."/>
            <person name="Baker S.E."/>
            <person name="Magnuson J."/>
            <person name="LaBoissiere S."/>
            <person name="Clutterbuck A.J."/>
            <person name="Martinez D."/>
            <person name="Wogulis M."/>
            <person name="de Leon A.L."/>
            <person name="Rey M.W."/>
            <person name="Tsang A."/>
        </authorList>
    </citation>
    <scope>NUCLEOTIDE SEQUENCE [LARGE SCALE GENOMIC DNA]</scope>
    <source>
        <strain evidence="9">ATCC 42464 / BCRC 31852 / DSM 1799</strain>
    </source>
</reference>
<name>G2QD26_THET4</name>
<dbReference type="eggNOG" id="ENOG502SMC3">
    <property type="taxonomic scope" value="Eukaryota"/>
</dbReference>
<dbReference type="InParanoid" id="G2QD26"/>
<keyword evidence="2 6" id="KW-0812">Transmembrane</keyword>
<keyword evidence="3 6" id="KW-1133">Transmembrane helix</keyword>